<protein>
    <recommendedName>
        <fullName evidence="4">Chemotaxis methyl-accepting receptor HlyB-like 4HB MCP domain-containing protein</fullName>
    </recommendedName>
</protein>
<comment type="caution">
    <text evidence="2">The sequence shown here is derived from an EMBL/GenBank/DDBJ whole genome shotgun (WGS) entry which is preliminary data.</text>
</comment>
<dbReference type="RefSeq" id="WP_373950993.1">
    <property type="nucleotide sequence ID" value="NZ_JBHDLN010000005.1"/>
</dbReference>
<name>A0ABV4V0A3_9BACL</name>
<keyword evidence="1" id="KW-0812">Transmembrane</keyword>
<dbReference type="EMBL" id="JBHDLN010000005">
    <property type="protein sequence ID" value="MFB0842832.1"/>
    <property type="molecule type" value="Genomic_DNA"/>
</dbReference>
<dbReference type="Proteomes" id="UP001575622">
    <property type="component" value="Unassembled WGS sequence"/>
</dbReference>
<keyword evidence="1" id="KW-0472">Membrane</keyword>
<gene>
    <name evidence="2" type="ORF">ACEU3E_11675</name>
</gene>
<reference evidence="2 3" key="1">
    <citation type="submission" date="2024-09" db="EMBL/GenBank/DDBJ databases">
        <authorList>
            <person name="Makale K.P.P."/>
            <person name="Makhzoum A."/>
            <person name="Rantong G."/>
            <person name="Rahube T.O."/>
        </authorList>
    </citation>
    <scope>NUCLEOTIDE SEQUENCE [LARGE SCALE GENOMIC DNA]</scope>
    <source>
        <strain evidence="2 3">KM_D13</strain>
    </source>
</reference>
<keyword evidence="3" id="KW-1185">Reference proteome</keyword>
<sequence>MLKKNILWLSVMIVLLLISASVIYNQQNGKNLMVESLAGHSLTMILNSYDEILDSKTAILSIDYIMDINQKLARIEAYSDILDRAVDRSSIRPIAESMLSITKTIEKSYKRNNNSFTESDKEKYVTLLQEMSTLIPLMYKTYYVAGSTEGGKVTLKVAEQQRITEIRDRLNQYTAK</sequence>
<organism evidence="2 3">
    <name type="scientific">Paenibacillus oleatilyticus</name>
    <dbReference type="NCBI Taxonomy" id="2594886"/>
    <lineage>
        <taxon>Bacteria</taxon>
        <taxon>Bacillati</taxon>
        <taxon>Bacillota</taxon>
        <taxon>Bacilli</taxon>
        <taxon>Bacillales</taxon>
        <taxon>Paenibacillaceae</taxon>
        <taxon>Paenibacillus</taxon>
    </lineage>
</organism>
<proteinExistence type="predicted"/>
<evidence type="ECO:0008006" key="4">
    <source>
        <dbReference type="Google" id="ProtNLM"/>
    </source>
</evidence>
<evidence type="ECO:0000256" key="1">
    <source>
        <dbReference type="SAM" id="Phobius"/>
    </source>
</evidence>
<evidence type="ECO:0000313" key="3">
    <source>
        <dbReference type="Proteomes" id="UP001575622"/>
    </source>
</evidence>
<evidence type="ECO:0000313" key="2">
    <source>
        <dbReference type="EMBL" id="MFB0842832.1"/>
    </source>
</evidence>
<keyword evidence="1" id="KW-1133">Transmembrane helix</keyword>
<accession>A0ABV4V0A3</accession>
<feature type="transmembrane region" description="Helical" evidence="1">
    <location>
        <begin position="6"/>
        <end position="24"/>
    </location>
</feature>